<dbReference type="Proteomes" id="UP000199256">
    <property type="component" value="Unassembled WGS sequence"/>
</dbReference>
<sequence>MESADDTYIRHRELVFRGPQKEQDQLEAAWLMLRDEVPAIREVHRDGDKKLQVTYDIRELTYAELEQALTEVGFHMDNSLLSKLRRALYNYGEDTIRDNLGLVKDESISGVAQRVFANQYRQQSHGCRDHRPRHWREYL</sequence>
<dbReference type="STRING" id="1396821.SAMN05444515_11263"/>
<dbReference type="AlphaFoldDB" id="A0A1H7NRL9"/>
<proteinExistence type="predicted"/>
<dbReference type="EMBL" id="FOAA01000012">
    <property type="protein sequence ID" value="SEL25688.1"/>
    <property type="molecule type" value="Genomic_DNA"/>
</dbReference>
<accession>A0A1H7NRL9</accession>
<dbReference type="OrthoDB" id="5794343at2"/>
<organism evidence="1 2">
    <name type="scientific">Ectothiorhodospira marina</name>
    <dbReference type="NCBI Taxonomy" id="1396821"/>
    <lineage>
        <taxon>Bacteria</taxon>
        <taxon>Pseudomonadati</taxon>
        <taxon>Pseudomonadota</taxon>
        <taxon>Gammaproteobacteria</taxon>
        <taxon>Chromatiales</taxon>
        <taxon>Ectothiorhodospiraceae</taxon>
        <taxon>Ectothiorhodospira</taxon>
    </lineage>
</organism>
<gene>
    <name evidence="1" type="ORF">SAMN05444515_11263</name>
</gene>
<evidence type="ECO:0000313" key="2">
    <source>
        <dbReference type="Proteomes" id="UP000199256"/>
    </source>
</evidence>
<evidence type="ECO:0000313" key="1">
    <source>
        <dbReference type="EMBL" id="SEL25688.1"/>
    </source>
</evidence>
<reference evidence="2" key="1">
    <citation type="submission" date="2016-10" db="EMBL/GenBank/DDBJ databases">
        <authorList>
            <person name="Varghese N."/>
            <person name="Submissions S."/>
        </authorList>
    </citation>
    <scope>NUCLEOTIDE SEQUENCE [LARGE SCALE GENOMIC DNA]</scope>
    <source>
        <strain evidence="2">DSM 241</strain>
    </source>
</reference>
<dbReference type="RefSeq" id="WP_090254291.1">
    <property type="nucleotide sequence ID" value="NZ_FOAA01000012.1"/>
</dbReference>
<name>A0A1H7NRL9_9GAMM</name>
<keyword evidence="2" id="KW-1185">Reference proteome</keyword>
<protein>
    <submittedName>
        <fullName evidence="1">Uncharacterized protein</fullName>
    </submittedName>
</protein>